<accession>A0A969PRG0</accession>
<sequence length="99" mass="10426">MVIGLILVVSAVIYVMIHWDTNSKKSLYGSIGLSAAGIICLIAAVIILDSTFPDSGSVATLEAVRTLIIASVIAVPAGIMLVIITSIARKKRNEKESKT</sequence>
<name>A0A969PRG0_9BACI</name>
<proteinExistence type="predicted"/>
<evidence type="ECO:0000313" key="3">
    <source>
        <dbReference type="Proteomes" id="UP000752012"/>
    </source>
</evidence>
<keyword evidence="3" id="KW-1185">Reference proteome</keyword>
<gene>
    <name evidence="2" type="ORF">HCN83_15960</name>
</gene>
<dbReference type="EMBL" id="JAATHJ010000037">
    <property type="protein sequence ID" value="NJP39065.1"/>
    <property type="molecule type" value="Genomic_DNA"/>
</dbReference>
<organism evidence="2 3">
    <name type="scientific">Alkalicoccus luteus</name>
    <dbReference type="NCBI Taxonomy" id="1237094"/>
    <lineage>
        <taxon>Bacteria</taxon>
        <taxon>Bacillati</taxon>
        <taxon>Bacillota</taxon>
        <taxon>Bacilli</taxon>
        <taxon>Bacillales</taxon>
        <taxon>Bacillaceae</taxon>
        <taxon>Alkalicoccus</taxon>
    </lineage>
</organism>
<keyword evidence="1" id="KW-1133">Transmembrane helix</keyword>
<dbReference type="AlphaFoldDB" id="A0A969PRG0"/>
<evidence type="ECO:0000256" key="1">
    <source>
        <dbReference type="SAM" id="Phobius"/>
    </source>
</evidence>
<comment type="caution">
    <text evidence="2">The sequence shown here is derived from an EMBL/GenBank/DDBJ whole genome shotgun (WGS) entry which is preliminary data.</text>
</comment>
<keyword evidence="1" id="KW-0472">Membrane</keyword>
<keyword evidence="1" id="KW-0812">Transmembrane</keyword>
<dbReference type="Proteomes" id="UP000752012">
    <property type="component" value="Unassembled WGS sequence"/>
</dbReference>
<dbReference type="RefSeq" id="WP_168009135.1">
    <property type="nucleotide sequence ID" value="NZ_JAATHJ010000037.1"/>
</dbReference>
<feature type="transmembrane region" description="Helical" evidence="1">
    <location>
        <begin position="68"/>
        <end position="88"/>
    </location>
</feature>
<feature type="transmembrane region" description="Helical" evidence="1">
    <location>
        <begin position="26"/>
        <end position="48"/>
    </location>
</feature>
<evidence type="ECO:0000313" key="2">
    <source>
        <dbReference type="EMBL" id="NJP39065.1"/>
    </source>
</evidence>
<protein>
    <submittedName>
        <fullName evidence="2">Uncharacterized protein</fullName>
    </submittedName>
</protein>
<reference evidence="2 3" key="1">
    <citation type="submission" date="2020-03" db="EMBL/GenBank/DDBJ databases">
        <title>Assessment of the enzymatic potential of alkaline-tolerant lipase obtained from Bacillus luteus H11 (technogenic soil) for the bioremediation of saline soils contaminated with petroleum substances.</title>
        <authorList>
            <person name="Kalwasinska A."/>
        </authorList>
    </citation>
    <scope>NUCLEOTIDE SEQUENCE [LARGE SCALE GENOMIC DNA]</scope>
    <source>
        <strain evidence="2 3">H11</strain>
    </source>
</reference>